<dbReference type="InterPro" id="IPR016032">
    <property type="entry name" value="Sig_transdc_resp-reg_C-effctor"/>
</dbReference>
<dbReference type="InterPro" id="IPR051677">
    <property type="entry name" value="AfsR-DnrI-RedD_regulator"/>
</dbReference>
<dbReference type="AlphaFoldDB" id="A0A6N3FJZ8"/>
<organism evidence="4">
    <name type="scientific">Eubacterium limosum</name>
    <dbReference type="NCBI Taxonomy" id="1736"/>
    <lineage>
        <taxon>Bacteria</taxon>
        <taxon>Bacillati</taxon>
        <taxon>Bacillota</taxon>
        <taxon>Clostridia</taxon>
        <taxon>Eubacteriales</taxon>
        <taxon>Eubacteriaceae</taxon>
        <taxon>Eubacterium</taxon>
    </lineage>
</organism>
<dbReference type="GO" id="GO:0003677">
    <property type="term" value="F:DNA binding"/>
    <property type="evidence" value="ECO:0007669"/>
    <property type="project" value="UniProtKB-KW"/>
</dbReference>
<dbReference type="SMART" id="SM00448">
    <property type="entry name" value="REC"/>
    <property type="match status" value="1"/>
</dbReference>
<dbReference type="InterPro" id="IPR001789">
    <property type="entry name" value="Sig_transdc_resp-reg_receiver"/>
</dbReference>
<dbReference type="EMBL" id="CACRTR010000012">
    <property type="protein sequence ID" value="VYU52320.1"/>
    <property type="molecule type" value="Genomic_DNA"/>
</dbReference>
<evidence type="ECO:0000256" key="1">
    <source>
        <dbReference type="ARBA" id="ARBA00018672"/>
    </source>
</evidence>
<keyword evidence="2" id="KW-0238">DNA-binding</keyword>
<evidence type="ECO:0000313" key="4">
    <source>
        <dbReference type="EMBL" id="VYU52320.1"/>
    </source>
</evidence>
<sequence>MHVLAIDDERLALENLIFSLKEALPDATIHSFITPESALEFTQNLYKESNQSLDFAFLDVVMSTMSGLEVAVSIKKLFPEVRIIFVTGYSDYAYDAYRLHAKGYILKPVSKALIQEELDHLDIPQKVKGPQKRVQIHTFGTFDVFVDQQPLRFSRSRAKELLAYLVDRQGNGVTLSNICAVLFEDSSGSTGNKKHAQNVISSLRRALESAGVEDILIKKWNYLALDTKKVDCDYYRFLKGDIDAINTFHGEYMSNYSWAELTTAFLHQQSNYEKIKQN</sequence>
<dbReference type="SUPFAM" id="SSF46894">
    <property type="entry name" value="C-terminal effector domain of the bipartite response regulators"/>
    <property type="match status" value="1"/>
</dbReference>
<dbReference type="PANTHER" id="PTHR35807">
    <property type="entry name" value="TRANSCRIPTIONAL REGULATOR REDD-RELATED"/>
    <property type="match status" value="1"/>
</dbReference>
<dbReference type="InterPro" id="IPR036388">
    <property type="entry name" value="WH-like_DNA-bd_sf"/>
</dbReference>
<dbReference type="InterPro" id="IPR011006">
    <property type="entry name" value="CheY-like_superfamily"/>
</dbReference>
<proteinExistence type="predicted"/>
<dbReference type="GO" id="GO:0006355">
    <property type="term" value="P:regulation of DNA-templated transcription"/>
    <property type="evidence" value="ECO:0007669"/>
    <property type="project" value="InterPro"/>
</dbReference>
<dbReference type="SUPFAM" id="SSF52172">
    <property type="entry name" value="CheY-like"/>
    <property type="match status" value="1"/>
</dbReference>
<reference evidence="4" key="1">
    <citation type="submission" date="2019-11" db="EMBL/GenBank/DDBJ databases">
        <authorList>
            <person name="Feng L."/>
        </authorList>
    </citation>
    <scope>NUCLEOTIDE SEQUENCE</scope>
    <source>
        <strain evidence="4">ElimosumLFYP34</strain>
    </source>
</reference>
<dbReference type="GO" id="GO:0000160">
    <property type="term" value="P:phosphorelay signal transduction system"/>
    <property type="evidence" value="ECO:0007669"/>
    <property type="project" value="InterPro"/>
</dbReference>
<gene>
    <name evidence="4" type="primary">yehT_1</name>
    <name evidence="4" type="ORF">ELLFYP34_00455</name>
</gene>
<dbReference type="Gene3D" id="3.40.50.2300">
    <property type="match status" value="1"/>
</dbReference>
<dbReference type="PROSITE" id="PS50110">
    <property type="entry name" value="RESPONSE_REGULATORY"/>
    <property type="match status" value="1"/>
</dbReference>
<evidence type="ECO:0000256" key="2">
    <source>
        <dbReference type="ARBA" id="ARBA00023125"/>
    </source>
</evidence>
<dbReference type="Pfam" id="PF00072">
    <property type="entry name" value="Response_reg"/>
    <property type="match status" value="1"/>
</dbReference>
<protein>
    <recommendedName>
        <fullName evidence="1">Stage 0 sporulation protein A homolog</fullName>
    </recommendedName>
</protein>
<evidence type="ECO:0000256" key="3">
    <source>
        <dbReference type="ARBA" id="ARBA00024867"/>
    </source>
</evidence>
<name>A0A6N3FJZ8_EUBLI</name>
<accession>A0A6N3FJZ8</accession>
<comment type="function">
    <text evidence="3">May play the central regulatory role in sporulation. It may be an element of the effector pathway responsible for the activation of sporulation genes in response to nutritional stress. Spo0A may act in concert with spo0H (a sigma factor) to control the expression of some genes that are critical to the sporulation process.</text>
</comment>
<dbReference type="Gene3D" id="1.10.10.10">
    <property type="entry name" value="Winged helix-like DNA-binding domain superfamily/Winged helix DNA-binding domain"/>
    <property type="match status" value="1"/>
</dbReference>